<dbReference type="PANTHER" id="PTHR45884">
    <property type="entry name" value="N-ACETYLTRANSFERASE ECO"/>
    <property type="match status" value="1"/>
</dbReference>
<dbReference type="EMBL" id="JAAAIN010000760">
    <property type="protein sequence ID" value="KAG0311067.1"/>
    <property type="molecule type" value="Genomic_DNA"/>
</dbReference>
<protein>
    <submittedName>
        <fullName evidence="13">N-acetyltransferase esco2</fullName>
    </submittedName>
</protein>
<dbReference type="GO" id="GO:0005634">
    <property type="term" value="C:nucleus"/>
    <property type="evidence" value="ECO:0007669"/>
    <property type="project" value="UniProtKB-SubCell"/>
</dbReference>
<keyword evidence="7" id="KW-0539">Nucleus</keyword>
<keyword evidence="5" id="KW-0863">Zinc-finger</keyword>
<dbReference type="OrthoDB" id="428854at2759"/>
<dbReference type="GO" id="GO:0008270">
    <property type="term" value="F:zinc ion binding"/>
    <property type="evidence" value="ECO:0007669"/>
    <property type="project" value="UniProtKB-KW"/>
</dbReference>
<evidence type="ECO:0000259" key="11">
    <source>
        <dbReference type="Pfam" id="PF13878"/>
    </source>
</evidence>
<keyword evidence="6" id="KW-0862">Zinc</keyword>
<reference evidence="13" key="1">
    <citation type="journal article" date="2020" name="Fungal Divers.">
        <title>Resolving the Mortierellaceae phylogeny through synthesis of multi-gene phylogenetics and phylogenomics.</title>
        <authorList>
            <person name="Vandepol N."/>
            <person name="Liber J."/>
            <person name="Desiro A."/>
            <person name="Na H."/>
            <person name="Kennedy M."/>
            <person name="Barry K."/>
            <person name="Grigoriev I.V."/>
            <person name="Miller A.N."/>
            <person name="O'Donnell K."/>
            <person name="Stajich J.E."/>
            <person name="Bonito G."/>
        </authorList>
    </citation>
    <scope>NUCLEOTIDE SEQUENCE</scope>
    <source>
        <strain evidence="13">NVP60</strain>
    </source>
</reference>
<feature type="region of interest" description="Disordered" evidence="10">
    <location>
        <begin position="321"/>
        <end position="375"/>
    </location>
</feature>
<feature type="region of interest" description="Disordered" evidence="10">
    <location>
        <begin position="142"/>
        <end position="305"/>
    </location>
</feature>
<keyword evidence="4" id="KW-0479">Metal-binding</keyword>
<evidence type="ECO:0000256" key="9">
    <source>
        <dbReference type="ARBA" id="ARBA00023315"/>
    </source>
</evidence>
<evidence type="ECO:0000256" key="8">
    <source>
        <dbReference type="ARBA" id="ARBA00023306"/>
    </source>
</evidence>
<feature type="compositionally biased region" description="Low complexity" evidence="10">
    <location>
        <begin position="103"/>
        <end position="118"/>
    </location>
</feature>
<feature type="compositionally biased region" description="Polar residues" evidence="10">
    <location>
        <begin position="476"/>
        <end position="496"/>
    </location>
</feature>
<feature type="region of interest" description="Disordered" evidence="10">
    <location>
        <begin position="476"/>
        <end position="498"/>
    </location>
</feature>
<keyword evidence="9" id="KW-0012">Acyltransferase</keyword>
<evidence type="ECO:0000313" key="14">
    <source>
        <dbReference type="Proteomes" id="UP000823405"/>
    </source>
</evidence>
<keyword evidence="14" id="KW-1185">Reference proteome</keyword>
<evidence type="ECO:0000256" key="4">
    <source>
        <dbReference type="ARBA" id="ARBA00022723"/>
    </source>
</evidence>
<evidence type="ECO:0000256" key="6">
    <source>
        <dbReference type="ARBA" id="ARBA00022833"/>
    </source>
</evidence>
<feature type="region of interest" description="Disordered" evidence="10">
    <location>
        <begin position="387"/>
        <end position="424"/>
    </location>
</feature>
<evidence type="ECO:0000313" key="13">
    <source>
        <dbReference type="EMBL" id="KAG0311067.1"/>
    </source>
</evidence>
<dbReference type="GO" id="GO:0007064">
    <property type="term" value="P:mitotic sister chromatid cohesion"/>
    <property type="evidence" value="ECO:0007669"/>
    <property type="project" value="TreeGrafter"/>
</dbReference>
<dbReference type="GO" id="GO:0000785">
    <property type="term" value="C:chromatin"/>
    <property type="evidence" value="ECO:0007669"/>
    <property type="project" value="TreeGrafter"/>
</dbReference>
<evidence type="ECO:0000256" key="2">
    <source>
        <dbReference type="ARBA" id="ARBA00005816"/>
    </source>
</evidence>
<dbReference type="CDD" id="cd04301">
    <property type="entry name" value="NAT_SF"/>
    <property type="match status" value="1"/>
</dbReference>
<feature type="compositionally biased region" description="Low complexity" evidence="10">
    <location>
        <begin position="75"/>
        <end position="95"/>
    </location>
</feature>
<feature type="domain" description="N-acetyltransferase ESCO zinc-finger" evidence="11">
    <location>
        <begin position="425"/>
        <end position="450"/>
    </location>
</feature>
<comment type="similarity">
    <text evidence="2">Belongs to the acetyltransferase family. ECO subfamily.</text>
</comment>
<dbReference type="InterPro" id="IPR028005">
    <property type="entry name" value="AcTrfase_ESCO_Znf_dom"/>
</dbReference>
<keyword evidence="3" id="KW-0808">Transferase</keyword>
<dbReference type="InterPro" id="IPR028009">
    <property type="entry name" value="ESCO_Acetyltransf_dom"/>
</dbReference>
<dbReference type="PANTHER" id="PTHR45884:SF2">
    <property type="entry name" value="N-ACETYLTRANSFERASE ECO"/>
    <property type="match status" value="1"/>
</dbReference>
<feature type="compositionally biased region" description="Polar residues" evidence="10">
    <location>
        <begin position="204"/>
        <end position="213"/>
    </location>
</feature>
<evidence type="ECO:0000256" key="1">
    <source>
        <dbReference type="ARBA" id="ARBA00004123"/>
    </source>
</evidence>
<dbReference type="Pfam" id="PF13880">
    <property type="entry name" value="Acetyltransf_13"/>
    <property type="match status" value="1"/>
</dbReference>
<proteinExistence type="inferred from homology"/>
<accession>A0A9P6R4F9</accession>
<dbReference type="Proteomes" id="UP000823405">
    <property type="component" value="Unassembled WGS sequence"/>
</dbReference>
<feature type="region of interest" description="Disordered" evidence="10">
    <location>
        <begin position="603"/>
        <end position="624"/>
    </location>
</feature>
<feature type="compositionally biased region" description="Polar residues" evidence="10">
    <location>
        <begin position="391"/>
        <end position="415"/>
    </location>
</feature>
<gene>
    <name evidence="13" type="primary">ESCO2</name>
    <name evidence="13" type="ORF">BGZ97_012118</name>
</gene>
<feature type="region of interest" description="Disordered" evidence="10">
    <location>
        <begin position="65"/>
        <end position="124"/>
    </location>
</feature>
<dbReference type="AlphaFoldDB" id="A0A9P6R4F9"/>
<sequence length="725" mass="78681">MPALALMSSPARVLKLPNGNLSFGSLTSDSRSLLNALTFNSNNNLLTYCSEYKFHAAVRKTYGRAKPAEQHRSSSPDPWSSQLSFSPSNSTNTSPVQHRRSRLSGSFGELAASSSSSEAWMTPTRGTRSLIDELKRAKLDLDKDSSDDSGEDKEGSHDLDNIFKVRKGPLTTTPSRKRPQEKDEEEDVSGEDTSDNDGEGATGSFKTNRQTTPLRQRKRQLLDRDSSSPVRRSPRSVQGRDKVDLQGSKDTLTRRASSPSPPASPTRRSTSMSVVFPSLITPAGSASTSSSTALVSNTKGDIKKPGQQATISSFFATKAGTGTGILKGKAGSVNNQKSTDRDAAASTTTAGERDSDQLVIKRSTSGPSTPHEAPKKLEQLFLAFSKDRTKSNSTTSATPESKQRSVTPTRRPNQLQREDDKLKRYHCPQCGMPYVRGQPEDEQIHDRYHRAALGGIDYPGYKNEVVVARFRDQEVESNGTSAVRSSSTAKGESVTTSSSSLWGEVSSSRIVMVSMSDAGRITSSVSAGGSNFEKKKVKEVLEVVNKELGSVEFDPEQLDSCKVFLYISGKKKVLGCVIAERIKEGFEIMTLIAAGSGSVEAPLESRTSSATSTATDLSSGSPSLGAIKVTERHVKVQQLDQERGGAAIFCSKVPQPAICGINRIWVSSQHRRQKIASRMLDAVRERFIYACKLETKDLAFSQPTGDGKALARQYLGTDRFLVYVE</sequence>
<dbReference type="GO" id="GO:0061733">
    <property type="term" value="F:protein-lysine-acetyltransferase activity"/>
    <property type="evidence" value="ECO:0007669"/>
    <property type="project" value="TreeGrafter"/>
</dbReference>
<evidence type="ECO:0000256" key="7">
    <source>
        <dbReference type="ARBA" id="ARBA00023242"/>
    </source>
</evidence>
<evidence type="ECO:0000256" key="5">
    <source>
        <dbReference type="ARBA" id="ARBA00022771"/>
    </source>
</evidence>
<feature type="compositionally biased region" description="Low complexity" evidence="10">
    <location>
        <begin position="227"/>
        <end position="237"/>
    </location>
</feature>
<feature type="compositionally biased region" description="Acidic residues" evidence="10">
    <location>
        <begin position="182"/>
        <end position="198"/>
    </location>
</feature>
<name>A0A9P6R4F9_9FUNG</name>
<dbReference type="Pfam" id="PF13878">
    <property type="entry name" value="zf-C2H2_3"/>
    <property type="match status" value="1"/>
</dbReference>
<feature type="domain" description="N-acetyltransferase ESCO acetyl-transferase" evidence="12">
    <location>
        <begin position="655"/>
        <end position="723"/>
    </location>
</feature>
<comment type="caution">
    <text evidence="13">The sequence shown here is derived from an EMBL/GenBank/DDBJ whole genome shotgun (WGS) entry which is preliminary data.</text>
</comment>
<feature type="compositionally biased region" description="Low complexity" evidence="10">
    <location>
        <begin position="605"/>
        <end position="621"/>
    </location>
</feature>
<evidence type="ECO:0000256" key="10">
    <source>
        <dbReference type="SAM" id="MobiDB-lite"/>
    </source>
</evidence>
<evidence type="ECO:0000259" key="12">
    <source>
        <dbReference type="Pfam" id="PF13880"/>
    </source>
</evidence>
<evidence type="ECO:0000256" key="3">
    <source>
        <dbReference type="ARBA" id="ARBA00022679"/>
    </source>
</evidence>
<comment type="subcellular location">
    <subcellularLocation>
        <location evidence="1">Nucleus</location>
    </subcellularLocation>
</comment>
<feature type="compositionally biased region" description="Basic and acidic residues" evidence="10">
    <location>
        <begin position="142"/>
        <end position="163"/>
    </location>
</feature>
<organism evidence="13 14">
    <name type="scientific">Linnemannia gamsii</name>
    <dbReference type="NCBI Taxonomy" id="64522"/>
    <lineage>
        <taxon>Eukaryota</taxon>
        <taxon>Fungi</taxon>
        <taxon>Fungi incertae sedis</taxon>
        <taxon>Mucoromycota</taxon>
        <taxon>Mortierellomycotina</taxon>
        <taxon>Mortierellomycetes</taxon>
        <taxon>Mortierellales</taxon>
        <taxon>Mortierellaceae</taxon>
        <taxon>Linnemannia</taxon>
    </lineage>
</organism>
<keyword evidence="8" id="KW-0131">Cell cycle</keyword>